<comment type="caution">
    <text evidence="6">The sequence shown here is derived from an EMBL/GenBank/DDBJ whole genome shotgun (WGS) entry which is preliminary data.</text>
</comment>
<dbReference type="Gene3D" id="1.20.920.10">
    <property type="entry name" value="Bromodomain-like"/>
    <property type="match status" value="1"/>
</dbReference>
<evidence type="ECO:0000256" key="2">
    <source>
        <dbReference type="PROSITE-ProRule" id="PRU00035"/>
    </source>
</evidence>
<dbReference type="PANTHER" id="PTHR22880">
    <property type="entry name" value="FALZ-RELATED BROMODOMAIN-CONTAINING PROTEINS"/>
    <property type="match status" value="1"/>
</dbReference>
<sequence>MDASEVNAAMWADALRIGQESYITKLREDHGVKTAALRQKHTNELAEMEAEHKKALQDAERHPAEDSVVRQHQEHTAIQYCKQVQQQEYAAQIERLQAEVERLKRKADSVEDQRPPKQQVLMREVTQTAQTQLQASLPTQPTSRLSEPPLTSATKVALIRTIRSLKRSPHARFFLCPVNVVELRIPEYPTIIKTPMDLGTMERNLTAGHYVSIQQFVDDFLLMVDNAREFNGRHHPVDMAGRMLQVGFECMMKEVPGAEDVVWRRRQDDKSASKSLRCDGAEVRHDELVDGVSSNNTVPSSSFGTRPVRATRRRYREGDLSLEAMTARVGLGLKDMDQMGKS</sequence>
<dbReference type="InterPro" id="IPR036427">
    <property type="entry name" value="Bromodomain-like_sf"/>
</dbReference>
<dbReference type="PROSITE" id="PS50014">
    <property type="entry name" value="BROMODOMAIN_2"/>
    <property type="match status" value="1"/>
</dbReference>
<dbReference type="Pfam" id="PF00439">
    <property type="entry name" value="Bromodomain"/>
    <property type="match status" value="1"/>
</dbReference>
<evidence type="ECO:0000259" key="5">
    <source>
        <dbReference type="PROSITE" id="PS50014"/>
    </source>
</evidence>
<dbReference type="GO" id="GO:0006338">
    <property type="term" value="P:chromatin remodeling"/>
    <property type="evidence" value="ECO:0007669"/>
    <property type="project" value="TreeGrafter"/>
</dbReference>
<dbReference type="SMART" id="SM00297">
    <property type="entry name" value="BROMO"/>
    <property type="match status" value="1"/>
</dbReference>
<evidence type="ECO:0000256" key="1">
    <source>
        <dbReference type="ARBA" id="ARBA00023117"/>
    </source>
</evidence>
<dbReference type="EMBL" id="JAVRQU010000012">
    <property type="protein sequence ID" value="KAK5696688.1"/>
    <property type="molecule type" value="Genomic_DNA"/>
</dbReference>
<feature type="region of interest" description="Disordered" evidence="4">
    <location>
        <begin position="127"/>
        <end position="149"/>
    </location>
</feature>
<protein>
    <recommendedName>
        <fullName evidence="5">Bromo domain-containing protein</fullName>
    </recommendedName>
</protein>
<evidence type="ECO:0000256" key="3">
    <source>
        <dbReference type="SAM" id="Coils"/>
    </source>
</evidence>
<dbReference type="InterPro" id="IPR050935">
    <property type="entry name" value="Bromo_chromatin_reader"/>
</dbReference>
<proteinExistence type="predicted"/>
<gene>
    <name evidence="6" type="ORF">LTR97_007992</name>
</gene>
<reference evidence="6" key="1">
    <citation type="submission" date="2023-08" db="EMBL/GenBank/DDBJ databases">
        <title>Black Yeasts Isolated from many extreme environments.</title>
        <authorList>
            <person name="Coleine C."/>
            <person name="Stajich J.E."/>
            <person name="Selbmann L."/>
        </authorList>
    </citation>
    <scope>NUCLEOTIDE SEQUENCE</scope>
    <source>
        <strain evidence="6">CCFEE 5810</strain>
    </source>
</reference>
<dbReference type="Proteomes" id="UP001310594">
    <property type="component" value="Unassembled WGS sequence"/>
</dbReference>
<evidence type="ECO:0000313" key="6">
    <source>
        <dbReference type="EMBL" id="KAK5696688.1"/>
    </source>
</evidence>
<evidence type="ECO:0000313" key="7">
    <source>
        <dbReference type="Proteomes" id="UP001310594"/>
    </source>
</evidence>
<dbReference type="SUPFAM" id="SSF47370">
    <property type="entry name" value="Bromodomain"/>
    <property type="match status" value="1"/>
</dbReference>
<evidence type="ECO:0000256" key="4">
    <source>
        <dbReference type="SAM" id="MobiDB-lite"/>
    </source>
</evidence>
<keyword evidence="3" id="KW-0175">Coiled coil</keyword>
<dbReference type="AlphaFoldDB" id="A0AAN7VZT7"/>
<organism evidence="6 7">
    <name type="scientific">Elasticomyces elasticus</name>
    <dbReference type="NCBI Taxonomy" id="574655"/>
    <lineage>
        <taxon>Eukaryota</taxon>
        <taxon>Fungi</taxon>
        <taxon>Dikarya</taxon>
        <taxon>Ascomycota</taxon>
        <taxon>Pezizomycotina</taxon>
        <taxon>Dothideomycetes</taxon>
        <taxon>Dothideomycetidae</taxon>
        <taxon>Mycosphaerellales</taxon>
        <taxon>Teratosphaeriaceae</taxon>
        <taxon>Elasticomyces</taxon>
    </lineage>
</organism>
<dbReference type="InterPro" id="IPR001487">
    <property type="entry name" value="Bromodomain"/>
</dbReference>
<dbReference type="GO" id="GO:0006355">
    <property type="term" value="P:regulation of DNA-templated transcription"/>
    <property type="evidence" value="ECO:0007669"/>
    <property type="project" value="TreeGrafter"/>
</dbReference>
<name>A0AAN7VZT7_9PEZI</name>
<dbReference type="GO" id="GO:0005634">
    <property type="term" value="C:nucleus"/>
    <property type="evidence" value="ECO:0007669"/>
    <property type="project" value="TreeGrafter"/>
</dbReference>
<feature type="coiled-coil region" evidence="3">
    <location>
        <begin position="86"/>
        <end position="113"/>
    </location>
</feature>
<feature type="compositionally biased region" description="Low complexity" evidence="4">
    <location>
        <begin position="127"/>
        <end position="142"/>
    </location>
</feature>
<dbReference type="PRINTS" id="PR00503">
    <property type="entry name" value="BROMODOMAIN"/>
</dbReference>
<accession>A0AAN7VZT7</accession>
<keyword evidence="1 2" id="KW-0103">Bromodomain</keyword>
<dbReference type="GO" id="GO:0000785">
    <property type="term" value="C:chromatin"/>
    <property type="evidence" value="ECO:0007669"/>
    <property type="project" value="TreeGrafter"/>
</dbReference>
<dbReference type="PANTHER" id="PTHR22880:SF225">
    <property type="entry name" value="BROMODOMAIN-CONTAINING PROTEIN BET-1-RELATED"/>
    <property type="match status" value="1"/>
</dbReference>
<feature type="domain" description="Bromo" evidence="5">
    <location>
        <begin position="166"/>
        <end position="238"/>
    </location>
</feature>